<evidence type="ECO:0000313" key="1">
    <source>
        <dbReference type="EMBL" id="MBR7833494.1"/>
    </source>
</evidence>
<keyword evidence="2" id="KW-1185">Reference proteome</keyword>
<dbReference type="Proteomes" id="UP000675781">
    <property type="component" value="Unassembled WGS sequence"/>
</dbReference>
<organism evidence="1 2">
    <name type="scientific">Actinospica durhamensis</name>
    <dbReference type="NCBI Taxonomy" id="1508375"/>
    <lineage>
        <taxon>Bacteria</taxon>
        <taxon>Bacillati</taxon>
        <taxon>Actinomycetota</taxon>
        <taxon>Actinomycetes</taxon>
        <taxon>Catenulisporales</taxon>
        <taxon>Actinospicaceae</taxon>
        <taxon>Actinospica</taxon>
    </lineage>
</organism>
<dbReference type="AlphaFoldDB" id="A0A941ETD1"/>
<evidence type="ECO:0000313" key="2">
    <source>
        <dbReference type="Proteomes" id="UP000675781"/>
    </source>
</evidence>
<name>A0A941ETD1_9ACTN</name>
<comment type="caution">
    <text evidence="1">The sequence shown here is derived from an EMBL/GenBank/DDBJ whole genome shotgun (WGS) entry which is preliminary data.</text>
</comment>
<sequence>MIVRTVAERDLSALAGRQLQRSARQTMNRLRPRVRTADAAMEALRPGGEELFAALRDQLSVYRNAVPAHLRTSCASSLIHMHANRVLPSGDDEPLMRALAADLIARTS</sequence>
<protein>
    <submittedName>
        <fullName evidence="1">Uncharacterized protein</fullName>
    </submittedName>
</protein>
<gene>
    <name evidence="1" type="ORF">KDL01_09470</name>
</gene>
<dbReference type="RefSeq" id="WP_212528014.1">
    <property type="nucleotide sequence ID" value="NZ_JAGSOG010000031.1"/>
</dbReference>
<accession>A0A941ETD1</accession>
<proteinExistence type="predicted"/>
<reference evidence="1" key="1">
    <citation type="submission" date="2021-04" db="EMBL/GenBank/DDBJ databases">
        <title>Genome based classification of Actinospica acidithermotolerans sp. nov., an actinobacterium isolated from an Indonesian hot spring.</title>
        <authorList>
            <person name="Kusuma A.B."/>
            <person name="Putra K.E."/>
            <person name="Nafisah S."/>
            <person name="Loh J."/>
            <person name="Nouioui I."/>
            <person name="Goodfellow M."/>
        </authorList>
    </citation>
    <scope>NUCLEOTIDE SEQUENCE</scope>
    <source>
        <strain evidence="1">CSCA 57</strain>
    </source>
</reference>
<dbReference type="EMBL" id="JAGSOG010000031">
    <property type="protein sequence ID" value="MBR7833494.1"/>
    <property type="molecule type" value="Genomic_DNA"/>
</dbReference>